<dbReference type="InterPro" id="IPR047198">
    <property type="entry name" value="DDP-like_NUDIX"/>
</dbReference>
<dbReference type="PROSITE" id="PS51462">
    <property type="entry name" value="NUDIX"/>
    <property type="match status" value="1"/>
</dbReference>
<dbReference type="EMBL" id="BAABME010011252">
    <property type="protein sequence ID" value="GAA0183474.1"/>
    <property type="molecule type" value="Genomic_DNA"/>
</dbReference>
<evidence type="ECO:0000256" key="3">
    <source>
        <dbReference type="ARBA" id="ARBA00022723"/>
    </source>
</evidence>
<dbReference type="PROSITE" id="PS00893">
    <property type="entry name" value="NUDIX_BOX"/>
    <property type="match status" value="1"/>
</dbReference>
<evidence type="ECO:0000259" key="6">
    <source>
        <dbReference type="PROSITE" id="PS51462"/>
    </source>
</evidence>
<name>A0AAV3RPS3_LITER</name>
<dbReference type="Pfam" id="PF00293">
    <property type="entry name" value="NUDIX"/>
    <property type="match status" value="1"/>
</dbReference>
<dbReference type="Gene3D" id="3.90.79.10">
    <property type="entry name" value="Nucleoside Triphosphate Pyrophosphohydrolase"/>
    <property type="match status" value="1"/>
</dbReference>
<dbReference type="GO" id="GO:0005737">
    <property type="term" value="C:cytoplasm"/>
    <property type="evidence" value="ECO:0007669"/>
    <property type="project" value="TreeGrafter"/>
</dbReference>
<dbReference type="PANTHER" id="PTHR12629">
    <property type="entry name" value="DIPHOSPHOINOSITOL POLYPHOSPHATE PHOSPHOHYDROLASE"/>
    <property type="match status" value="1"/>
</dbReference>
<organism evidence="7 8">
    <name type="scientific">Lithospermum erythrorhizon</name>
    <name type="common">Purple gromwell</name>
    <name type="synonym">Lithospermum officinale var. erythrorhizon</name>
    <dbReference type="NCBI Taxonomy" id="34254"/>
    <lineage>
        <taxon>Eukaryota</taxon>
        <taxon>Viridiplantae</taxon>
        <taxon>Streptophyta</taxon>
        <taxon>Embryophyta</taxon>
        <taxon>Tracheophyta</taxon>
        <taxon>Spermatophyta</taxon>
        <taxon>Magnoliopsida</taxon>
        <taxon>eudicotyledons</taxon>
        <taxon>Gunneridae</taxon>
        <taxon>Pentapetalae</taxon>
        <taxon>asterids</taxon>
        <taxon>lamiids</taxon>
        <taxon>Boraginales</taxon>
        <taxon>Boraginaceae</taxon>
        <taxon>Boraginoideae</taxon>
        <taxon>Lithospermeae</taxon>
        <taxon>Lithospermum</taxon>
    </lineage>
</organism>
<comment type="caution">
    <text evidence="7">The sequence shown here is derived from an EMBL/GenBank/DDBJ whole genome shotgun (WGS) entry which is preliminary data.</text>
</comment>
<dbReference type="GO" id="GO:0046872">
    <property type="term" value="F:metal ion binding"/>
    <property type="evidence" value="ECO:0007669"/>
    <property type="project" value="UniProtKB-KW"/>
</dbReference>
<dbReference type="InterPro" id="IPR000086">
    <property type="entry name" value="NUDIX_hydrolase_dom"/>
</dbReference>
<dbReference type="CDD" id="cd04666">
    <property type="entry name" value="NUDIX_DIPP2_like_Nudt4"/>
    <property type="match status" value="1"/>
</dbReference>
<dbReference type="PANTHER" id="PTHR12629:SF67">
    <property type="entry name" value="NUDIX HYDROLASE 18, MITOCHONDRIAL-LIKE"/>
    <property type="match status" value="1"/>
</dbReference>
<keyword evidence="8" id="KW-1185">Reference proteome</keyword>
<dbReference type="InterPro" id="IPR015797">
    <property type="entry name" value="NUDIX_hydrolase-like_dom_sf"/>
</dbReference>
<dbReference type="GO" id="GO:0005634">
    <property type="term" value="C:nucleus"/>
    <property type="evidence" value="ECO:0007669"/>
    <property type="project" value="TreeGrafter"/>
</dbReference>
<reference evidence="7 8" key="1">
    <citation type="submission" date="2024-01" db="EMBL/GenBank/DDBJ databases">
        <title>The complete chloroplast genome sequence of Lithospermum erythrorhizon: insights into the phylogenetic relationship among Boraginaceae species and the maternal lineages of purple gromwells.</title>
        <authorList>
            <person name="Okada T."/>
            <person name="Watanabe K."/>
        </authorList>
    </citation>
    <scope>NUCLEOTIDE SEQUENCE [LARGE SCALE GENOMIC DNA]</scope>
</reference>
<evidence type="ECO:0000313" key="8">
    <source>
        <dbReference type="Proteomes" id="UP001454036"/>
    </source>
</evidence>
<proteinExistence type="inferred from homology"/>
<sequence length="207" mass="23890">MKMKYLQTMTSRTGRHMQRYNEGCRQVVGCIPFRFKNLSEPSLIHGNLLEDIEVILISSQKGPHKLMFPKGGWEFDEQLEEAAARETFEEAGILGMIMGDELGVWNFKSNSQGIFHEGRLLPMNVQDVRDAWPEKAVRQRFWVCFCSYEYQCAHSWMKEAIDVFIGRLVSIEMKEKESTCLKEFLLSNDSNGIATIKGEEEVDFCLC</sequence>
<keyword evidence="5" id="KW-0460">Magnesium</keyword>
<dbReference type="SUPFAM" id="SSF55811">
    <property type="entry name" value="Nudix"/>
    <property type="match status" value="1"/>
</dbReference>
<dbReference type="Proteomes" id="UP001454036">
    <property type="component" value="Unassembled WGS sequence"/>
</dbReference>
<evidence type="ECO:0000256" key="4">
    <source>
        <dbReference type="ARBA" id="ARBA00022801"/>
    </source>
</evidence>
<keyword evidence="4" id="KW-0378">Hydrolase</keyword>
<gene>
    <name evidence="7" type="ORF">LIER_30879</name>
</gene>
<evidence type="ECO:0000256" key="2">
    <source>
        <dbReference type="ARBA" id="ARBA00005582"/>
    </source>
</evidence>
<evidence type="ECO:0000256" key="5">
    <source>
        <dbReference type="ARBA" id="ARBA00022842"/>
    </source>
</evidence>
<dbReference type="AlphaFoldDB" id="A0AAV3RPS3"/>
<dbReference type="GO" id="GO:0016462">
    <property type="term" value="F:pyrophosphatase activity"/>
    <property type="evidence" value="ECO:0007669"/>
    <property type="project" value="InterPro"/>
</dbReference>
<dbReference type="InterPro" id="IPR020084">
    <property type="entry name" value="NUDIX_hydrolase_CS"/>
</dbReference>
<feature type="domain" description="Nudix hydrolase" evidence="6">
    <location>
        <begin position="23"/>
        <end position="165"/>
    </location>
</feature>
<comment type="similarity">
    <text evidence="2">Belongs to the Nudix hydrolase family.</text>
</comment>
<comment type="cofactor">
    <cofactor evidence="1">
        <name>Mg(2+)</name>
        <dbReference type="ChEBI" id="CHEBI:18420"/>
    </cofactor>
</comment>
<keyword evidence="3" id="KW-0479">Metal-binding</keyword>
<evidence type="ECO:0000313" key="7">
    <source>
        <dbReference type="EMBL" id="GAA0183474.1"/>
    </source>
</evidence>
<evidence type="ECO:0000256" key="1">
    <source>
        <dbReference type="ARBA" id="ARBA00001946"/>
    </source>
</evidence>
<protein>
    <submittedName>
        <fullName evidence="7">Phosphatase</fullName>
    </submittedName>
</protein>
<accession>A0AAV3RPS3</accession>